<feature type="region of interest" description="Disordered" evidence="1">
    <location>
        <begin position="87"/>
        <end position="109"/>
    </location>
</feature>
<feature type="region of interest" description="Disordered" evidence="1">
    <location>
        <begin position="797"/>
        <end position="819"/>
    </location>
</feature>
<feature type="region of interest" description="Disordered" evidence="1">
    <location>
        <begin position="231"/>
        <end position="509"/>
    </location>
</feature>
<feature type="compositionally biased region" description="Polar residues" evidence="1">
    <location>
        <begin position="586"/>
        <end position="604"/>
    </location>
</feature>
<feature type="region of interest" description="Disordered" evidence="1">
    <location>
        <begin position="832"/>
        <end position="871"/>
    </location>
</feature>
<feature type="compositionally biased region" description="Polar residues" evidence="1">
    <location>
        <begin position="366"/>
        <end position="376"/>
    </location>
</feature>
<dbReference type="EMBL" id="HG529497">
    <property type="protein sequence ID" value="CDI51291.1"/>
    <property type="molecule type" value="Genomic_DNA"/>
</dbReference>
<name>A0A077QXJ1_9BASI</name>
<feature type="region of interest" description="Disordered" evidence="1">
    <location>
        <begin position="979"/>
        <end position="1041"/>
    </location>
</feature>
<reference evidence="2" key="1">
    <citation type="journal article" date="2014" name="Genome Biol. Evol.">
        <title>Gene Loss Rather Than Gene Gain Is Associated with a Host Jump from Monocots to Dicots in the Smut Fungus Melanopsichium pennsylvanicum.</title>
        <authorList>
            <person name="Sharma R."/>
            <person name="Mishra B."/>
            <person name="Runge F."/>
            <person name="Thines M."/>
        </authorList>
    </citation>
    <scope>NUCLEOTIDE SEQUENCE</scope>
    <source>
        <strain evidence="2">4</strain>
    </source>
</reference>
<feature type="compositionally biased region" description="Low complexity" evidence="1">
    <location>
        <begin position="807"/>
        <end position="819"/>
    </location>
</feature>
<feature type="compositionally biased region" description="Gly residues" evidence="1">
    <location>
        <begin position="842"/>
        <end position="855"/>
    </location>
</feature>
<feature type="compositionally biased region" description="Basic and acidic residues" evidence="1">
    <location>
        <begin position="301"/>
        <end position="315"/>
    </location>
</feature>
<feature type="compositionally biased region" description="Low complexity" evidence="1">
    <location>
        <begin position="448"/>
        <end position="465"/>
    </location>
</feature>
<feature type="compositionally biased region" description="Low complexity" evidence="1">
    <location>
        <begin position="832"/>
        <end position="841"/>
    </location>
</feature>
<evidence type="ECO:0000313" key="2">
    <source>
        <dbReference type="EMBL" id="CDI51291.1"/>
    </source>
</evidence>
<proteinExistence type="predicted"/>
<accession>A0A077QXJ1</accession>
<evidence type="ECO:0000256" key="1">
    <source>
        <dbReference type="SAM" id="MobiDB-lite"/>
    </source>
</evidence>
<feature type="compositionally biased region" description="Basic and acidic residues" evidence="1">
    <location>
        <begin position="394"/>
        <end position="407"/>
    </location>
</feature>
<feature type="region of interest" description="Disordered" evidence="1">
    <location>
        <begin position="179"/>
        <end position="217"/>
    </location>
</feature>
<dbReference type="AlphaFoldDB" id="A0A077QXJ1"/>
<feature type="compositionally biased region" description="Low complexity" evidence="1">
    <location>
        <begin position="284"/>
        <end position="295"/>
    </location>
</feature>
<feature type="compositionally biased region" description="Low complexity" evidence="1">
    <location>
        <begin position="419"/>
        <end position="437"/>
    </location>
</feature>
<feature type="compositionally biased region" description="Basic and acidic residues" evidence="1">
    <location>
        <begin position="377"/>
        <end position="386"/>
    </location>
</feature>
<feature type="compositionally biased region" description="Low complexity" evidence="1">
    <location>
        <begin position="1025"/>
        <end position="1038"/>
    </location>
</feature>
<feature type="compositionally biased region" description="Polar residues" evidence="1">
    <location>
        <begin position="317"/>
        <end position="329"/>
    </location>
</feature>
<feature type="compositionally biased region" description="Polar residues" evidence="1">
    <location>
        <begin position="87"/>
        <end position="100"/>
    </location>
</feature>
<organism evidence="2">
    <name type="scientific">Melanopsichium pennsylvanicum 4</name>
    <dbReference type="NCBI Taxonomy" id="1398559"/>
    <lineage>
        <taxon>Eukaryota</taxon>
        <taxon>Fungi</taxon>
        <taxon>Dikarya</taxon>
        <taxon>Basidiomycota</taxon>
        <taxon>Ustilaginomycotina</taxon>
        <taxon>Ustilaginomycetes</taxon>
        <taxon>Ustilaginales</taxon>
        <taxon>Ustilaginaceae</taxon>
        <taxon>Melanopsichium</taxon>
    </lineage>
</organism>
<protein>
    <submittedName>
        <fullName evidence="2">Uncharacterized protein</fullName>
    </submittedName>
</protein>
<feature type="region of interest" description="Disordered" evidence="1">
    <location>
        <begin position="558"/>
        <end position="619"/>
    </location>
</feature>
<feature type="compositionally biased region" description="Polar residues" evidence="1">
    <location>
        <begin position="979"/>
        <end position="996"/>
    </location>
</feature>
<sequence length="1193" mass="125191">MPHTLDSSAAPSAYLDANRSRANTGASLSAASYGTSSCSAAASSVVSNGSLVDLYAHSPGSIPDSSDTTARTDAVFPASTAAKSSSPIQLSASTTCSNGIPMTPTARGFQAPNRDKLILSIPPSESNASIWTTASAPTDDSPDHSKRASMAGFDIDVMRSVQPAHDTNTVELTTAGLPLSPRIGIDAPQNDSDGSHYDDDEMSGAFSHNSTIDRSADRTIELPLQHDATTEAEREGIFTNALPSPPVPRRTSSVMQDVPNISPSPSLTEGLHHTDPQHARHAASRSGSGQLRSGQIPQRHSSADFRDEPFRRHASNEPYQPSREPSPSRTTVTDTDTDTDTAASRAPVSSTKGTTLHAVHEGSRMSLKNGSTSSHEPSPDEQKRLEQQLLAEADESRPRTLKEARERAKMRRQQSETVTPPSTSANSAATAAKTTSPRKGASLHIRDVASSATAAAADDNASRSSIDSRDRPLRNPKRISNRDSALSADRRSLSERSAPSDYSHDSDAEGAFTFDQPAVQPGKHAFEEPGLNQPAASMDDLANAVNDAMNSLSFGSADETLSADDDFATPLPPPPQADQRPRMPTSLPSAHSLASVTGTHQEQAQAVARPSPLTSPAKQAPQANFLPAFHSAQSLSTLPLGSPVQQRTVLPPAQIQRSLPARIDVYGQTLSLPKAFASGGIIVDKKRASSWERARTYAQYTNELLHLETGLNLWMEVVQRPAMRQQSIRAAQGEQDDWLTQGTLPRSTHVRNEGSYAESVRSDMTFPMRGDGAKAKELVSVMPTMNESPVGNPVNLPYPGAVSQPRSNSTQSFSSISSSAFPLSNSTAESLAGAGSSLRSSGIGGGNRLFGGLGRKGSKRATPSATVSNNAASSPLSSIAVAVGGSRAYLANNRNKRTASPGLTNAVSGGSMTLARPSTDIFESTCSSSHSRPESPATAPVHVTGLGLGAKSGDAAHAPPASAFVGRLDTVREARAISSPNNMPLSAPVASTSGTTGLRAPLGPRAPNTGANGEMKRTSSNQSQNNRPITPNTPITPISGGFGSGATFVSRLGGGSFSSSSAHMPRSPTVAVAARDGYSSAEFLTAPDRRMSDLIGTSPTSPSLSASHDASAGLGTGLRSSLSYGSVRDRMRRGSIPGLHHEAFNDVLIKLGDILPDADEMTLRYYLKKAKGDDLTAIGDYLQDQSLGKLPKF</sequence>
<feature type="compositionally biased region" description="Polar residues" evidence="1">
    <location>
        <begin position="861"/>
        <end position="871"/>
    </location>
</feature>